<gene>
    <name evidence="2" type="ORF">BCL90_1029</name>
</gene>
<keyword evidence="1" id="KW-1133">Transmembrane helix</keyword>
<accession>A0A497YC77</accession>
<evidence type="ECO:0000256" key="1">
    <source>
        <dbReference type="SAM" id="Phobius"/>
    </source>
</evidence>
<feature type="transmembrane region" description="Helical" evidence="1">
    <location>
        <begin position="112"/>
        <end position="131"/>
    </location>
</feature>
<dbReference type="Proteomes" id="UP000273898">
    <property type="component" value="Unassembled WGS sequence"/>
</dbReference>
<protein>
    <submittedName>
        <fullName evidence="2">Uncharacterized protein DUF4345</fullName>
    </submittedName>
</protein>
<dbReference type="InterPro" id="IPR025597">
    <property type="entry name" value="DUF4345"/>
</dbReference>
<sequence length="143" mass="16011">MMNAQKIIKTCSQVYIGFSILSLAYVSISSIWNPQATMDLVSIQLSNTDAISSIRGIYGGVGLLITFLLVYLLFNDVRKALFFLLLFWAAYSISRLITIWVDGPLGSFGSQWLIIESTFSILAFVLLLLYARIKKEAENVSQQ</sequence>
<evidence type="ECO:0000313" key="2">
    <source>
        <dbReference type="EMBL" id="RLJ80278.1"/>
    </source>
</evidence>
<dbReference type="Pfam" id="PF14248">
    <property type="entry name" value="DUF4345"/>
    <property type="match status" value="1"/>
</dbReference>
<name>A0A497YC77_9SPHI</name>
<feature type="transmembrane region" description="Helical" evidence="1">
    <location>
        <begin position="52"/>
        <end position="74"/>
    </location>
</feature>
<reference evidence="2 3" key="1">
    <citation type="submission" date="2018-10" db="EMBL/GenBank/DDBJ databases">
        <title>Genomic Encyclopedia of Archaeal and Bacterial Type Strains, Phase II (KMG-II): from individual species to whole genera.</title>
        <authorList>
            <person name="Goeker M."/>
        </authorList>
    </citation>
    <scope>NUCLEOTIDE SEQUENCE [LARGE SCALE GENOMIC DNA]</scope>
    <source>
        <strain evidence="2 3">DSM 19624</strain>
    </source>
</reference>
<feature type="transmembrane region" description="Helical" evidence="1">
    <location>
        <begin position="81"/>
        <end position="100"/>
    </location>
</feature>
<comment type="caution">
    <text evidence="2">The sequence shown here is derived from an EMBL/GenBank/DDBJ whole genome shotgun (WGS) entry which is preliminary data.</text>
</comment>
<dbReference type="EMBL" id="RCCK01000010">
    <property type="protein sequence ID" value="RLJ80278.1"/>
    <property type="molecule type" value="Genomic_DNA"/>
</dbReference>
<dbReference type="RefSeq" id="WP_244095050.1">
    <property type="nucleotide sequence ID" value="NZ_RCCK01000010.1"/>
</dbReference>
<feature type="transmembrane region" description="Helical" evidence="1">
    <location>
        <begin position="12"/>
        <end position="32"/>
    </location>
</feature>
<evidence type="ECO:0000313" key="3">
    <source>
        <dbReference type="Proteomes" id="UP000273898"/>
    </source>
</evidence>
<keyword evidence="1" id="KW-0472">Membrane</keyword>
<proteinExistence type="predicted"/>
<keyword evidence="1" id="KW-0812">Transmembrane</keyword>
<organism evidence="2 3">
    <name type="scientific">Pedobacter alluvionis</name>
    <dbReference type="NCBI Taxonomy" id="475253"/>
    <lineage>
        <taxon>Bacteria</taxon>
        <taxon>Pseudomonadati</taxon>
        <taxon>Bacteroidota</taxon>
        <taxon>Sphingobacteriia</taxon>
        <taxon>Sphingobacteriales</taxon>
        <taxon>Sphingobacteriaceae</taxon>
        <taxon>Pedobacter</taxon>
    </lineage>
</organism>
<dbReference type="AlphaFoldDB" id="A0A497YC77"/>